<evidence type="ECO:0000313" key="5">
    <source>
        <dbReference type="Proteomes" id="UP000037069"/>
    </source>
</evidence>
<keyword evidence="1" id="KW-0175">Coiled coil</keyword>
<feature type="coiled-coil region" evidence="1">
    <location>
        <begin position="131"/>
        <end position="172"/>
    </location>
</feature>
<evidence type="ECO:0000256" key="1">
    <source>
        <dbReference type="SAM" id="Coils"/>
    </source>
</evidence>
<evidence type="ECO:0000259" key="3">
    <source>
        <dbReference type="Pfam" id="PF10506"/>
    </source>
</evidence>
<feature type="coiled-coil region" evidence="1">
    <location>
        <begin position="276"/>
        <end position="303"/>
    </location>
</feature>
<dbReference type="OrthoDB" id="6256369at2759"/>
<dbReference type="AlphaFoldDB" id="A0A0L0CH75"/>
<dbReference type="Proteomes" id="UP000037069">
    <property type="component" value="Unassembled WGS sequence"/>
</dbReference>
<feature type="compositionally biased region" description="Basic and acidic residues" evidence="2">
    <location>
        <begin position="76"/>
        <end position="85"/>
    </location>
</feature>
<dbReference type="EMBL" id="JRES01000409">
    <property type="protein sequence ID" value="KNC31591.1"/>
    <property type="molecule type" value="Genomic_DNA"/>
</dbReference>
<keyword evidence="5" id="KW-1185">Reference proteome</keyword>
<feature type="compositionally biased region" description="Basic residues" evidence="2">
    <location>
        <begin position="842"/>
        <end position="851"/>
    </location>
</feature>
<dbReference type="PANTHER" id="PTHR23347:SF6">
    <property type="entry name" value="FI17904P1"/>
    <property type="match status" value="1"/>
</dbReference>
<feature type="domain" description="Harmonin-binding protein USHBP1 PDZ-binding" evidence="3">
    <location>
        <begin position="447"/>
        <end position="510"/>
    </location>
</feature>
<proteinExistence type="predicted"/>
<organism evidence="4 5">
    <name type="scientific">Lucilia cuprina</name>
    <name type="common">Green bottle fly</name>
    <name type="synonym">Australian sheep blowfly</name>
    <dbReference type="NCBI Taxonomy" id="7375"/>
    <lineage>
        <taxon>Eukaryota</taxon>
        <taxon>Metazoa</taxon>
        <taxon>Ecdysozoa</taxon>
        <taxon>Arthropoda</taxon>
        <taxon>Hexapoda</taxon>
        <taxon>Insecta</taxon>
        <taxon>Pterygota</taxon>
        <taxon>Neoptera</taxon>
        <taxon>Endopterygota</taxon>
        <taxon>Diptera</taxon>
        <taxon>Brachycera</taxon>
        <taxon>Muscomorpha</taxon>
        <taxon>Oestroidea</taxon>
        <taxon>Calliphoridae</taxon>
        <taxon>Luciliinae</taxon>
        <taxon>Lucilia</taxon>
    </lineage>
</organism>
<dbReference type="InterPro" id="IPR040171">
    <property type="entry name" value="USBP1-like"/>
</dbReference>
<comment type="caution">
    <text evidence="4">The sequence shown here is derived from an EMBL/GenBank/DDBJ whole genome shotgun (WGS) entry which is preliminary data.</text>
</comment>
<protein>
    <recommendedName>
        <fullName evidence="3">Harmonin-binding protein USHBP1 PDZ-binding domain-containing protein</fullName>
    </recommendedName>
</protein>
<feature type="coiled-coil region" evidence="1">
    <location>
        <begin position="628"/>
        <end position="669"/>
    </location>
</feature>
<dbReference type="PANTHER" id="PTHR23347">
    <property type="entry name" value="COLORECTAL MUTANT CANCER PROTEIN MCC PROTEIN -RELATED"/>
    <property type="match status" value="1"/>
</dbReference>
<feature type="compositionally biased region" description="Basic and acidic residues" evidence="2">
    <location>
        <begin position="859"/>
        <end position="869"/>
    </location>
</feature>
<evidence type="ECO:0000313" key="4">
    <source>
        <dbReference type="EMBL" id="KNC31591.1"/>
    </source>
</evidence>
<sequence>MSNDVHLAKVSKIHRSSDIVAKGAIMNQQRGRCAGLRLAGKGVDLMDDMRPCDEEYLFGSISPRGGITHLPGDLESPDHTQRDTTESDNNISSCSTLDIVNKRQESMLKRQEIRRSWEYTLVAQPMPLRAINVDNLSLQQLETKVRELSQRLQQAEEQRTTVQQQLEECNAEKEICLRRLEIVSAAHECRITEMHCVIAELSKKLRNKQETTILEEQEPEGSEISYQEGSVYNSELNLTNPDAECQTDPLEEADYSHNEVEHNLCSEVTEELKICDTNYKAQVEALQEEILHLKAQMALLQSEIANANGHNGGISTAVEEPGSIEHYGADVEATQSLDSLEPSLQLTHKDVDDEVLNDLNNTSTLTAEDTYVTSPHKIPAIPKMAERVRLKCASKIEGDNITAMDLRNNEIKNANIVEHLVSDLKQNNSSLMESFIEPSQLDNELQRLQRKVEHLKVQNTVLSLTLDEAKEHCEHLYLLCGKYESNAIALQAALNCSDRAIEAYDVMLALLESKLGLIKEKSSAAEESRKAVESVARHLLDRLESEKNTCENSLGPWQNSFSIPDKVTPTPWTSEDDNRLRYHVSKLKGRRSTVQNTIVNLESPFSDSYEKSRLSLESKKELSGKEKATALDLEMAVLMQELLNLREENIALKVKAEQAEREKQYANDRIGVLHEALKQLQHQLQLNNETTELFHHQQQRPLHIVDQRNSTYSEAEHVALTEQQLVEALSRESELKGRIQTLIASVTESQKISDEKYEHLHNNVRELQKTNLSLTQIIEQNKRKYQTRIRKLEQKIMDITLEIGRQQQHQQLEQEVANINKYKYKQYTPSAASMQQQTTTHFNRHQHHHHQQQQQQQQSHHDNVPETTL</sequence>
<dbReference type="STRING" id="7375.A0A0L0CH75"/>
<gene>
    <name evidence="4" type="ORF">FF38_12806</name>
</gene>
<reference evidence="4 5" key="1">
    <citation type="journal article" date="2015" name="Nat. Commun.">
        <title>Lucilia cuprina genome unlocks parasitic fly biology to underpin future interventions.</title>
        <authorList>
            <person name="Anstead C.A."/>
            <person name="Korhonen P.K."/>
            <person name="Young N.D."/>
            <person name="Hall R.S."/>
            <person name="Jex A.R."/>
            <person name="Murali S.C."/>
            <person name="Hughes D.S."/>
            <person name="Lee S.F."/>
            <person name="Perry T."/>
            <person name="Stroehlein A.J."/>
            <person name="Ansell B.R."/>
            <person name="Breugelmans B."/>
            <person name="Hofmann A."/>
            <person name="Qu J."/>
            <person name="Dugan S."/>
            <person name="Lee S.L."/>
            <person name="Chao H."/>
            <person name="Dinh H."/>
            <person name="Han Y."/>
            <person name="Doddapaneni H.V."/>
            <person name="Worley K.C."/>
            <person name="Muzny D.M."/>
            <person name="Ioannidis P."/>
            <person name="Waterhouse R.M."/>
            <person name="Zdobnov E.M."/>
            <person name="James P.J."/>
            <person name="Bagnall N.H."/>
            <person name="Kotze A.C."/>
            <person name="Gibbs R.A."/>
            <person name="Richards S."/>
            <person name="Batterham P."/>
            <person name="Gasser R.B."/>
        </authorList>
    </citation>
    <scope>NUCLEOTIDE SEQUENCE [LARGE SCALE GENOMIC DNA]</scope>
    <source>
        <strain evidence="4 5">LS</strain>
        <tissue evidence="4">Full body</tissue>
    </source>
</reference>
<dbReference type="InterPro" id="IPR019536">
    <property type="entry name" value="USHBP1_PDZ-bd"/>
</dbReference>
<dbReference type="Pfam" id="PF10506">
    <property type="entry name" value="USHBP1_PDZ-bd"/>
    <property type="match status" value="1"/>
</dbReference>
<accession>A0A0L0CH75</accession>
<name>A0A0L0CH75_LUCCU</name>
<feature type="region of interest" description="Disordered" evidence="2">
    <location>
        <begin position="67"/>
        <end position="91"/>
    </location>
</feature>
<evidence type="ECO:0000256" key="2">
    <source>
        <dbReference type="SAM" id="MobiDB-lite"/>
    </source>
</evidence>
<feature type="coiled-coil region" evidence="1">
    <location>
        <begin position="775"/>
        <end position="809"/>
    </location>
</feature>
<feature type="region of interest" description="Disordered" evidence="2">
    <location>
        <begin position="830"/>
        <end position="869"/>
    </location>
</feature>
<dbReference type="OMA" id="GRHERWE"/>